<accession>A0A1M6RSP2</accession>
<proteinExistence type="predicted"/>
<evidence type="ECO:0000313" key="1">
    <source>
        <dbReference type="EMBL" id="SHK35552.1"/>
    </source>
</evidence>
<organism evidence="1 2">
    <name type="scientific">Rhodothermus profundi</name>
    <dbReference type="NCBI Taxonomy" id="633813"/>
    <lineage>
        <taxon>Bacteria</taxon>
        <taxon>Pseudomonadati</taxon>
        <taxon>Rhodothermota</taxon>
        <taxon>Rhodothermia</taxon>
        <taxon>Rhodothermales</taxon>
        <taxon>Rhodothermaceae</taxon>
        <taxon>Rhodothermus</taxon>
    </lineage>
</organism>
<dbReference type="STRING" id="633813.SAMN04488087_0952"/>
<evidence type="ECO:0000313" key="2">
    <source>
        <dbReference type="Proteomes" id="UP000185812"/>
    </source>
</evidence>
<sequence length="149" mass="16479">MMHGIGLMNTLLTLEEQGTESIWYVPDSGRSRIRHKERWAASCFTGRTGRVVGKGQMAMNRDLRWVSVTGALTIAGSAPRVWLDRGRRQMETGRARLVRSLSLRLCDCHGLPPTALGKVSQKRDQIAPRSDRIVQPAAARCQAADTGSH</sequence>
<protein>
    <submittedName>
        <fullName evidence="1">Uncharacterized protein</fullName>
    </submittedName>
</protein>
<dbReference type="EMBL" id="FRAU01000002">
    <property type="protein sequence ID" value="SHK35552.1"/>
    <property type="molecule type" value="Genomic_DNA"/>
</dbReference>
<name>A0A1M6RSP2_9BACT</name>
<dbReference type="AlphaFoldDB" id="A0A1M6RSP2"/>
<keyword evidence="2" id="KW-1185">Reference proteome</keyword>
<reference evidence="2" key="1">
    <citation type="submission" date="2016-11" db="EMBL/GenBank/DDBJ databases">
        <authorList>
            <person name="Varghese N."/>
            <person name="Submissions S."/>
        </authorList>
    </citation>
    <scope>NUCLEOTIDE SEQUENCE [LARGE SCALE GENOMIC DNA]</scope>
    <source>
        <strain evidence="2">DSM 22212</strain>
    </source>
</reference>
<gene>
    <name evidence="1" type="ORF">SAMN04488087_0952</name>
</gene>
<dbReference type="Proteomes" id="UP000185812">
    <property type="component" value="Unassembled WGS sequence"/>
</dbReference>